<evidence type="ECO:0000256" key="1">
    <source>
        <dbReference type="SAM" id="MobiDB-lite"/>
    </source>
</evidence>
<sequence length="109" mass="12241">MLTAVSSAFIGIWVAVLDNQNRYILPLLISGILILAVSSAIAQEHLHPPQDQTIHEQFYSTWMMPDNRNLSCCRNVDCSPVAQSRHPPRYRNAMTNPASFRSRSSTGRT</sequence>
<name>A0A1M5Q7Y0_9BRAD</name>
<organism evidence="2 3">
    <name type="scientific">Bradyrhizobium erythrophlei</name>
    <dbReference type="NCBI Taxonomy" id="1437360"/>
    <lineage>
        <taxon>Bacteria</taxon>
        <taxon>Pseudomonadati</taxon>
        <taxon>Pseudomonadota</taxon>
        <taxon>Alphaproteobacteria</taxon>
        <taxon>Hyphomicrobiales</taxon>
        <taxon>Nitrobacteraceae</taxon>
        <taxon>Bradyrhizobium</taxon>
    </lineage>
</organism>
<protein>
    <submittedName>
        <fullName evidence="2">Uncharacterized protein</fullName>
    </submittedName>
</protein>
<evidence type="ECO:0000313" key="2">
    <source>
        <dbReference type="EMBL" id="SHH09879.1"/>
    </source>
</evidence>
<proteinExistence type="predicted"/>
<dbReference type="Proteomes" id="UP000190675">
    <property type="component" value="Chromosome I"/>
</dbReference>
<feature type="region of interest" description="Disordered" evidence="1">
    <location>
        <begin position="83"/>
        <end position="109"/>
    </location>
</feature>
<dbReference type="AlphaFoldDB" id="A0A1M5Q7Y0"/>
<reference evidence="2 3" key="1">
    <citation type="submission" date="2016-11" db="EMBL/GenBank/DDBJ databases">
        <authorList>
            <person name="Jaros S."/>
            <person name="Januszkiewicz K."/>
            <person name="Wedrychowicz H."/>
        </authorList>
    </citation>
    <scope>NUCLEOTIDE SEQUENCE [LARGE SCALE GENOMIC DNA]</scope>
    <source>
        <strain evidence="2 3">GAS242</strain>
    </source>
</reference>
<gene>
    <name evidence="2" type="ORF">SAMN05444169_5736</name>
</gene>
<evidence type="ECO:0000313" key="3">
    <source>
        <dbReference type="Proteomes" id="UP000190675"/>
    </source>
</evidence>
<accession>A0A1M5Q7Y0</accession>
<dbReference type="EMBL" id="LT670818">
    <property type="protein sequence ID" value="SHH09879.1"/>
    <property type="molecule type" value="Genomic_DNA"/>
</dbReference>
<feature type="compositionally biased region" description="Polar residues" evidence="1">
    <location>
        <begin position="93"/>
        <end position="109"/>
    </location>
</feature>